<proteinExistence type="predicted"/>
<evidence type="ECO:0008006" key="4">
    <source>
        <dbReference type="Google" id="ProtNLM"/>
    </source>
</evidence>
<gene>
    <name evidence="2" type="ORF">K432DRAFT_121632</name>
</gene>
<keyword evidence="3" id="KW-1185">Reference proteome</keyword>
<evidence type="ECO:0000313" key="2">
    <source>
        <dbReference type="EMBL" id="OCK84427.1"/>
    </source>
</evidence>
<evidence type="ECO:0000256" key="1">
    <source>
        <dbReference type="SAM" id="MobiDB-lite"/>
    </source>
</evidence>
<feature type="region of interest" description="Disordered" evidence="1">
    <location>
        <begin position="270"/>
        <end position="313"/>
    </location>
</feature>
<feature type="compositionally biased region" description="Low complexity" evidence="1">
    <location>
        <begin position="343"/>
        <end position="362"/>
    </location>
</feature>
<organism evidence="2 3">
    <name type="scientific">Lepidopterella palustris CBS 459.81</name>
    <dbReference type="NCBI Taxonomy" id="1314670"/>
    <lineage>
        <taxon>Eukaryota</taxon>
        <taxon>Fungi</taxon>
        <taxon>Dikarya</taxon>
        <taxon>Ascomycota</taxon>
        <taxon>Pezizomycotina</taxon>
        <taxon>Dothideomycetes</taxon>
        <taxon>Pleosporomycetidae</taxon>
        <taxon>Mytilinidiales</taxon>
        <taxon>Argynnaceae</taxon>
        <taxon>Lepidopterella</taxon>
    </lineage>
</organism>
<evidence type="ECO:0000313" key="3">
    <source>
        <dbReference type="Proteomes" id="UP000250266"/>
    </source>
</evidence>
<sequence>MSSSIGSSFAPSPARPLWDPATAFHIINPAKGRTTCSGWAASKGRRCQNQIASYNEISANAIIQRLALRTPSVRSMKDDLYQLAGCLLCRKYPAYHYQSEREVESVVAKWCEAIRAEQRRSREERRSDEQLRTAREYIVRTNGEESMSWIDDVIEEAGLRRAVARAPSALSNGASNVSTDTLGLPTPISRSRANSIFPASGESSDEDFFEDSRRIRGAEASSSGVDSGIFDMSMSDGASERYPEITPIPSRPNFGDHSIHRFSFTFTAPRHAQHTQTPPATPPARLFGNFSTPAASSSSPAAGNNAAEDVPSRSNTNLTTAAAVNILATSPLAPIASVSPDPALLPTAANTPPQTPSTQPSQCTIEHPARRTIAEEDCGICRETLMHSTLPELVWCKAAGGCGKSVHLDCFEPWRRRAQYSDDVLTCIFW</sequence>
<dbReference type="Proteomes" id="UP000250266">
    <property type="component" value="Unassembled WGS sequence"/>
</dbReference>
<feature type="compositionally biased region" description="Low complexity" evidence="1">
    <location>
        <begin position="293"/>
        <end position="307"/>
    </location>
</feature>
<protein>
    <recommendedName>
        <fullName evidence="4">RING-type domain-containing protein</fullName>
    </recommendedName>
</protein>
<dbReference type="OrthoDB" id="8062037at2759"/>
<accession>A0A8E2EI43</accession>
<name>A0A8E2EI43_9PEZI</name>
<feature type="region of interest" description="Disordered" evidence="1">
    <location>
        <begin position="343"/>
        <end position="365"/>
    </location>
</feature>
<reference evidence="2 3" key="1">
    <citation type="journal article" date="2016" name="Nat. Commun.">
        <title>Ectomycorrhizal ecology is imprinted in the genome of the dominant symbiotic fungus Cenococcum geophilum.</title>
        <authorList>
            <consortium name="DOE Joint Genome Institute"/>
            <person name="Peter M."/>
            <person name="Kohler A."/>
            <person name="Ohm R.A."/>
            <person name="Kuo A."/>
            <person name="Krutzmann J."/>
            <person name="Morin E."/>
            <person name="Arend M."/>
            <person name="Barry K.W."/>
            <person name="Binder M."/>
            <person name="Choi C."/>
            <person name="Clum A."/>
            <person name="Copeland A."/>
            <person name="Grisel N."/>
            <person name="Haridas S."/>
            <person name="Kipfer T."/>
            <person name="LaButti K."/>
            <person name="Lindquist E."/>
            <person name="Lipzen A."/>
            <person name="Maire R."/>
            <person name="Meier B."/>
            <person name="Mihaltcheva S."/>
            <person name="Molinier V."/>
            <person name="Murat C."/>
            <person name="Poggeler S."/>
            <person name="Quandt C.A."/>
            <person name="Sperisen C."/>
            <person name="Tritt A."/>
            <person name="Tisserant E."/>
            <person name="Crous P.W."/>
            <person name="Henrissat B."/>
            <person name="Nehls U."/>
            <person name="Egli S."/>
            <person name="Spatafora J.W."/>
            <person name="Grigoriev I.V."/>
            <person name="Martin F.M."/>
        </authorList>
    </citation>
    <scope>NUCLEOTIDE SEQUENCE [LARGE SCALE GENOMIC DNA]</scope>
    <source>
        <strain evidence="2 3">CBS 459.81</strain>
    </source>
</reference>
<dbReference type="AlphaFoldDB" id="A0A8E2EI43"/>
<dbReference type="EMBL" id="KV744837">
    <property type="protein sequence ID" value="OCK84427.1"/>
    <property type="molecule type" value="Genomic_DNA"/>
</dbReference>